<keyword evidence="1" id="KW-0812">Transmembrane</keyword>
<evidence type="ECO:0000256" key="1">
    <source>
        <dbReference type="SAM" id="Phobius"/>
    </source>
</evidence>
<evidence type="ECO:0000313" key="2">
    <source>
        <dbReference type="EMBL" id="KAB8061325.1"/>
    </source>
</evidence>
<sequence>MSQQINLFNPQFERKKHQMSARTAGLGLGGLALLLLVLGTLFQRTVAELEQREADVKTALAQGEAKRDQILRDFPPRKKDPALAQELAAVEAQRQLLQDASHVLESGKLGNTSGYAGYFRALAQARVEGVWLTGVDIAGAGNDFGLQGRALHASLLPAYITRLGQQEILKGKTFASLDISQPEPPAVAEGKAASLPYVAFSLQSADRAAGPAAGAAPAKPVAEGTR</sequence>
<protein>
    <submittedName>
        <fullName evidence="2">MSHA biogenesis protein MshA</fullName>
    </submittedName>
</protein>
<dbReference type="Proteomes" id="UP000468717">
    <property type="component" value="Unassembled WGS sequence"/>
</dbReference>
<accession>A0A6I1HRY0</accession>
<dbReference type="AlphaFoldDB" id="A0A6I1HRY0"/>
<dbReference type="EMBL" id="WFLI01000038">
    <property type="protein sequence ID" value="KAB8061325.1"/>
    <property type="molecule type" value="Genomic_DNA"/>
</dbReference>
<keyword evidence="3" id="KW-1185">Reference proteome</keyword>
<organism evidence="2 3">
    <name type="scientific">Janthinobacterium violaceinigrum</name>
    <dbReference type="NCBI Taxonomy" id="2654252"/>
    <lineage>
        <taxon>Bacteria</taxon>
        <taxon>Pseudomonadati</taxon>
        <taxon>Pseudomonadota</taxon>
        <taxon>Betaproteobacteria</taxon>
        <taxon>Burkholderiales</taxon>
        <taxon>Oxalobacteraceae</taxon>
        <taxon>Janthinobacterium</taxon>
    </lineage>
</organism>
<name>A0A6I1HRY0_9BURK</name>
<gene>
    <name evidence="2" type="ORF">GCN75_23925</name>
</gene>
<evidence type="ECO:0000313" key="3">
    <source>
        <dbReference type="Proteomes" id="UP000468717"/>
    </source>
</evidence>
<comment type="caution">
    <text evidence="2">The sequence shown here is derived from an EMBL/GenBank/DDBJ whole genome shotgun (WGS) entry which is preliminary data.</text>
</comment>
<keyword evidence="1" id="KW-0472">Membrane</keyword>
<reference evidence="2 3" key="1">
    <citation type="submission" date="2019-10" db="EMBL/GenBank/DDBJ databases">
        <title>Three novel species isolated from a subtropical stream in China.</title>
        <authorList>
            <person name="Lu H."/>
        </authorList>
    </citation>
    <scope>NUCLEOTIDE SEQUENCE [LARGE SCALE GENOMIC DNA]</scope>
    <source>
        <strain evidence="2 3">FT13W</strain>
    </source>
</reference>
<dbReference type="RefSeq" id="WP_152284616.1">
    <property type="nucleotide sequence ID" value="NZ_WFLI01000038.1"/>
</dbReference>
<proteinExistence type="predicted"/>
<keyword evidence="1" id="KW-1133">Transmembrane helix</keyword>
<feature type="transmembrane region" description="Helical" evidence="1">
    <location>
        <begin position="21"/>
        <end position="42"/>
    </location>
</feature>